<organism evidence="8 9">
    <name type="scientific">Photobacterium piscicola</name>
    <dbReference type="NCBI Taxonomy" id="1378299"/>
    <lineage>
        <taxon>Bacteria</taxon>
        <taxon>Pseudomonadati</taxon>
        <taxon>Pseudomonadota</taxon>
        <taxon>Gammaproteobacteria</taxon>
        <taxon>Vibrionales</taxon>
        <taxon>Vibrionaceae</taxon>
        <taxon>Photobacterium</taxon>
    </lineage>
</organism>
<feature type="domain" description="Multidrug resistance protein MdtA-like barrel-sandwich hybrid" evidence="6">
    <location>
        <begin position="76"/>
        <end position="187"/>
    </location>
</feature>
<dbReference type="AlphaFoldDB" id="A0A1T5HYZ7"/>
<dbReference type="Pfam" id="PF25967">
    <property type="entry name" value="RND-MFP_C"/>
    <property type="match status" value="1"/>
</dbReference>
<reference evidence="8 9" key="1">
    <citation type="submission" date="2017-02" db="EMBL/GenBank/DDBJ databases">
        <authorList>
            <person name="Peterson S.W."/>
        </authorList>
    </citation>
    <scope>NUCLEOTIDE SEQUENCE [LARGE SCALE GENOMIC DNA]</scope>
    <source>
        <strain evidence="9">type strain: NCCB 100098</strain>
    </source>
</reference>
<evidence type="ECO:0000256" key="1">
    <source>
        <dbReference type="ARBA" id="ARBA00004196"/>
    </source>
</evidence>
<evidence type="ECO:0000313" key="8">
    <source>
        <dbReference type="EMBL" id="SKC32091.1"/>
    </source>
</evidence>
<dbReference type="GO" id="GO:0015562">
    <property type="term" value="F:efflux transmembrane transporter activity"/>
    <property type="evidence" value="ECO:0007669"/>
    <property type="project" value="TreeGrafter"/>
</dbReference>
<dbReference type="Gene3D" id="1.10.287.470">
    <property type="entry name" value="Helix hairpin bin"/>
    <property type="match status" value="1"/>
</dbReference>
<dbReference type="Gene3D" id="2.40.30.170">
    <property type="match status" value="1"/>
</dbReference>
<evidence type="ECO:0000259" key="6">
    <source>
        <dbReference type="Pfam" id="PF25917"/>
    </source>
</evidence>
<feature type="domain" description="Multidrug resistance protein MdtA-like C-terminal permuted SH3" evidence="7">
    <location>
        <begin position="275"/>
        <end position="331"/>
    </location>
</feature>
<protein>
    <submittedName>
        <fullName evidence="8">Putative efflux pump periplasmic linker TtgA</fullName>
    </submittedName>
</protein>
<accession>A0A1T5HYZ7</accession>
<dbReference type="PANTHER" id="PTHR30469">
    <property type="entry name" value="MULTIDRUG RESISTANCE PROTEIN MDTA"/>
    <property type="match status" value="1"/>
</dbReference>
<dbReference type="SUPFAM" id="SSF111369">
    <property type="entry name" value="HlyD-like secretion proteins"/>
    <property type="match status" value="1"/>
</dbReference>
<evidence type="ECO:0000256" key="3">
    <source>
        <dbReference type="ARBA" id="ARBA00022448"/>
    </source>
</evidence>
<keyword evidence="3" id="KW-0813">Transport</keyword>
<dbReference type="InterPro" id="IPR006143">
    <property type="entry name" value="RND_pump_MFP"/>
</dbReference>
<dbReference type="Pfam" id="PF25876">
    <property type="entry name" value="HH_MFP_RND"/>
    <property type="match status" value="1"/>
</dbReference>
<evidence type="ECO:0000259" key="7">
    <source>
        <dbReference type="Pfam" id="PF25967"/>
    </source>
</evidence>
<comment type="subcellular location">
    <subcellularLocation>
        <location evidence="1">Cell envelope</location>
    </subcellularLocation>
</comment>
<evidence type="ECO:0000259" key="5">
    <source>
        <dbReference type="Pfam" id="PF25876"/>
    </source>
</evidence>
<evidence type="ECO:0000313" key="9">
    <source>
        <dbReference type="Proteomes" id="UP000189966"/>
    </source>
</evidence>
<name>A0A1T5HYZ7_9GAMM</name>
<evidence type="ECO:0000256" key="4">
    <source>
        <dbReference type="SAM" id="SignalP"/>
    </source>
</evidence>
<dbReference type="NCBIfam" id="TIGR01730">
    <property type="entry name" value="RND_mfp"/>
    <property type="match status" value="1"/>
</dbReference>
<comment type="similarity">
    <text evidence="2">Belongs to the membrane fusion protein (MFP) (TC 8.A.1) family.</text>
</comment>
<dbReference type="RefSeq" id="WP_235865858.1">
    <property type="nucleotide sequence ID" value="NZ_FUZI01000002.1"/>
</dbReference>
<dbReference type="Gene3D" id="2.40.420.20">
    <property type="match status" value="1"/>
</dbReference>
<dbReference type="Pfam" id="PF25917">
    <property type="entry name" value="BSH_RND"/>
    <property type="match status" value="1"/>
</dbReference>
<dbReference type="Gene3D" id="2.40.50.100">
    <property type="match status" value="1"/>
</dbReference>
<dbReference type="GO" id="GO:1990281">
    <property type="term" value="C:efflux pump complex"/>
    <property type="evidence" value="ECO:0007669"/>
    <property type="project" value="TreeGrafter"/>
</dbReference>
<proteinExistence type="inferred from homology"/>
<feature type="domain" description="Multidrug resistance protein MdtA-like alpha-helical hairpin" evidence="5">
    <location>
        <begin position="98"/>
        <end position="161"/>
    </location>
</feature>
<feature type="chain" id="PRO_5010574639" evidence="4">
    <location>
        <begin position="17"/>
        <end position="363"/>
    </location>
</feature>
<dbReference type="Proteomes" id="UP000189966">
    <property type="component" value="Unassembled WGS sequence"/>
</dbReference>
<gene>
    <name evidence="8" type="primary">ttgA</name>
    <name evidence="8" type="ORF">CZ809_01605</name>
</gene>
<dbReference type="InterPro" id="IPR058627">
    <property type="entry name" value="MdtA-like_C"/>
</dbReference>
<dbReference type="PROSITE" id="PS51257">
    <property type="entry name" value="PROKAR_LIPOPROTEIN"/>
    <property type="match status" value="1"/>
</dbReference>
<evidence type="ECO:0000256" key="2">
    <source>
        <dbReference type="ARBA" id="ARBA00009477"/>
    </source>
</evidence>
<dbReference type="InterPro" id="IPR058625">
    <property type="entry name" value="MdtA-like_BSH"/>
</dbReference>
<dbReference type="InterPro" id="IPR058624">
    <property type="entry name" value="MdtA-like_HH"/>
</dbReference>
<feature type="signal peptide" evidence="4">
    <location>
        <begin position="1"/>
        <end position="16"/>
    </location>
</feature>
<keyword evidence="4" id="KW-0732">Signal</keyword>
<dbReference type="EMBL" id="FUZI01000002">
    <property type="protein sequence ID" value="SKC32091.1"/>
    <property type="molecule type" value="Genomic_DNA"/>
</dbReference>
<sequence length="363" mass="39531">MLKRTAVSMLVITAMAFTLVGCDGGSNTIAIAPVAPVIQVETQPIKSRTIIQQVTGYGVVKSHNVVALKCLQTNKITAILFNAGQTVTKGQVLVQLDPQVAEAKVAHDQALLVATQQAWQRQAQLSAKGLISRSVYDDSESSYKQALAQFDQDKSLLAQLTIKAPFTGVISSTDYHVGDIVTVGNILATLYTPHQLKIEYQLPALHRQDYKLGQHVLVQSELIPSIQETGRVIYIAPNTATGLVTLQALLPPFAPFSAGQYLKVVQQTQRLPHQITIPTSALMTNIQGAQAFVVVDNIARLRNVKVGDYYDGYVQILSGLNVGEQLVVNGQNYLRTDQKVEIVHPQHVHTNTNTNTQPQAIQA</sequence>